<name>A0ABN6K915_9LEPT</name>
<dbReference type="RefSeq" id="WP_242935309.1">
    <property type="nucleotide sequence ID" value="NZ_AP025028.1"/>
</dbReference>
<dbReference type="Proteomes" id="UP000245263">
    <property type="component" value="Chromosome 1"/>
</dbReference>
<feature type="compositionally biased region" description="Polar residues" evidence="2">
    <location>
        <begin position="39"/>
        <end position="50"/>
    </location>
</feature>
<reference evidence="3 4" key="1">
    <citation type="submission" date="2021-08" db="EMBL/GenBank/DDBJ databases">
        <title>Complete genome sequence of Leptospira kobayashii strain E30.</title>
        <authorList>
            <person name="Nakao R."/>
            <person name="Nakamura S."/>
            <person name="Masuzawa T."/>
            <person name="Koizumi N."/>
        </authorList>
    </citation>
    <scope>NUCLEOTIDE SEQUENCE [LARGE SCALE GENOMIC DNA]</scope>
    <source>
        <strain evidence="3 4">E30</strain>
    </source>
</reference>
<dbReference type="NCBIfam" id="NF047700">
    <property type="entry name" value="LIC10415_fam"/>
    <property type="match status" value="1"/>
</dbReference>
<evidence type="ECO:0000313" key="3">
    <source>
        <dbReference type="EMBL" id="BDA77452.1"/>
    </source>
</evidence>
<gene>
    <name evidence="3" type="ORF">LPTSP3_g03820</name>
</gene>
<accession>A0ABN6K915</accession>
<proteinExistence type="predicted"/>
<protein>
    <submittedName>
        <fullName evidence="3">Uncharacterized protein</fullName>
    </submittedName>
</protein>
<evidence type="ECO:0000256" key="2">
    <source>
        <dbReference type="SAM" id="MobiDB-lite"/>
    </source>
</evidence>
<keyword evidence="4" id="KW-1185">Reference proteome</keyword>
<feature type="coiled-coil region" evidence="1">
    <location>
        <begin position="65"/>
        <end position="92"/>
    </location>
</feature>
<feature type="region of interest" description="Disordered" evidence="2">
    <location>
        <begin position="33"/>
        <end position="55"/>
    </location>
</feature>
<evidence type="ECO:0000313" key="4">
    <source>
        <dbReference type="Proteomes" id="UP000245263"/>
    </source>
</evidence>
<keyword evidence="1" id="KW-0175">Coiled coil</keyword>
<dbReference type="EMBL" id="AP025028">
    <property type="protein sequence ID" value="BDA77452.1"/>
    <property type="molecule type" value="Genomic_DNA"/>
</dbReference>
<organism evidence="3 4">
    <name type="scientific">Leptospira kobayashii</name>
    <dbReference type="NCBI Taxonomy" id="1917830"/>
    <lineage>
        <taxon>Bacteria</taxon>
        <taxon>Pseudomonadati</taxon>
        <taxon>Spirochaetota</taxon>
        <taxon>Spirochaetia</taxon>
        <taxon>Leptospirales</taxon>
        <taxon>Leptospiraceae</taxon>
        <taxon>Leptospira</taxon>
    </lineage>
</organism>
<sequence length="188" mass="21052">MKWGHNPIIKEGKDMDVRLNRLLNSAERFVQDKKEVKDSNSSGANASAKTSETKSDFAVSLPVQYHNIQSKLTELQRQLSKEQSRMSFLEDNNTKQEDLIHILFENEPLFPELANAEGKFSKKDALAATGSGIRALVEELKKKEVEGENIFSLGMMHSPEEFKGKMGDVSPYAQKPLSETVVKRLLGG</sequence>
<evidence type="ECO:0000256" key="1">
    <source>
        <dbReference type="SAM" id="Coils"/>
    </source>
</evidence>